<keyword evidence="1" id="KW-1133">Transmembrane helix</keyword>
<evidence type="ECO:0008006" key="4">
    <source>
        <dbReference type="Google" id="ProtNLM"/>
    </source>
</evidence>
<evidence type="ECO:0000256" key="1">
    <source>
        <dbReference type="SAM" id="Phobius"/>
    </source>
</evidence>
<dbReference type="PANTHER" id="PTHR12941">
    <property type="entry name" value="ER MEMBRANE PROTEIN COMPLEX"/>
    <property type="match status" value="1"/>
</dbReference>
<dbReference type="Proteomes" id="UP000428333">
    <property type="component" value="Linkage Group LG07"/>
</dbReference>
<keyword evidence="1" id="KW-0472">Membrane</keyword>
<accession>A0A6A4L828</accession>
<gene>
    <name evidence="2" type="ORF">C3L33_11504</name>
</gene>
<protein>
    <recommendedName>
        <fullName evidence="4">JAB1/MPN/MOV34 metalloenzyme domain-containing protein</fullName>
    </recommendedName>
</protein>
<sequence length="202" mass="22342">MGGDVRYEIGQNAYIKLVLHALNHKTSAVNGLLLGRLSANNNDVVEITEAQGLDIVGYFHANERFDDIELGNVARNIGDHIHRYFPQAALLLLDNKKLEALSKGKDRSPVVQLYTRDSSKSWKQVGSDGSSRLAIKEPSANVVLLDYISSQKWQDILILMTTSMTLASKSMSRFPYAIVLAAIHSIYFGMIKVAFRFIAGTG</sequence>
<comment type="caution">
    <text evidence="2">The sequence shown here is derived from an EMBL/GenBank/DDBJ whole genome shotgun (WGS) entry which is preliminary data.</text>
</comment>
<name>A0A6A4L828_9ERIC</name>
<evidence type="ECO:0000313" key="2">
    <source>
        <dbReference type="EMBL" id="KAE9456636.1"/>
    </source>
</evidence>
<dbReference type="GO" id="GO:0072546">
    <property type="term" value="C:EMC complex"/>
    <property type="evidence" value="ECO:0007669"/>
    <property type="project" value="InterPro"/>
</dbReference>
<dbReference type="AlphaFoldDB" id="A0A6A4L828"/>
<dbReference type="InterPro" id="IPR005366">
    <property type="entry name" value="EMC8/9"/>
</dbReference>
<evidence type="ECO:0000313" key="3">
    <source>
        <dbReference type="Proteomes" id="UP000428333"/>
    </source>
</evidence>
<reference evidence="2 3" key="1">
    <citation type="journal article" date="2019" name="Genome Biol. Evol.">
        <title>The Rhododendron genome and chromosomal organization provide insight into shared whole-genome duplications across the heath family (Ericaceae).</title>
        <authorList>
            <person name="Soza V.L."/>
            <person name="Lindsley D."/>
            <person name="Waalkes A."/>
            <person name="Ramage E."/>
            <person name="Patwardhan R.P."/>
            <person name="Burton J.N."/>
            <person name="Adey A."/>
            <person name="Kumar A."/>
            <person name="Qiu R."/>
            <person name="Shendure J."/>
            <person name="Hall B."/>
        </authorList>
    </citation>
    <scope>NUCLEOTIDE SEQUENCE [LARGE SCALE GENOMIC DNA]</scope>
    <source>
        <strain evidence="2">RSF 1966-606</strain>
    </source>
</reference>
<dbReference type="Pfam" id="PF03665">
    <property type="entry name" value="UPF0172"/>
    <property type="match status" value="1"/>
</dbReference>
<keyword evidence="1" id="KW-0812">Transmembrane</keyword>
<proteinExistence type="predicted"/>
<dbReference type="PANTHER" id="PTHR12941:SF10">
    <property type="entry name" value="ER MEMBRANE PROTEIN COMPLEX SUBUNIT 8_9 HOMOLOG"/>
    <property type="match status" value="1"/>
</dbReference>
<feature type="transmembrane region" description="Helical" evidence="1">
    <location>
        <begin position="174"/>
        <end position="199"/>
    </location>
</feature>
<keyword evidence="3" id="KW-1185">Reference proteome</keyword>
<dbReference type="OrthoDB" id="194468at2759"/>
<organism evidence="2 3">
    <name type="scientific">Rhododendron williamsianum</name>
    <dbReference type="NCBI Taxonomy" id="262921"/>
    <lineage>
        <taxon>Eukaryota</taxon>
        <taxon>Viridiplantae</taxon>
        <taxon>Streptophyta</taxon>
        <taxon>Embryophyta</taxon>
        <taxon>Tracheophyta</taxon>
        <taxon>Spermatophyta</taxon>
        <taxon>Magnoliopsida</taxon>
        <taxon>eudicotyledons</taxon>
        <taxon>Gunneridae</taxon>
        <taxon>Pentapetalae</taxon>
        <taxon>asterids</taxon>
        <taxon>Ericales</taxon>
        <taxon>Ericaceae</taxon>
        <taxon>Ericoideae</taxon>
        <taxon>Rhodoreae</taxon>
        <taxon>Rhododendron</taxon>
    </lineage>
</organism>
<dbReference type="EMBL" id="QEFC01001721">
    <property type="protein sequence ID" value="KAE9456636.1"/>
    <property type="molecule type" value="Genomic_DNA"/>
</dbReference>
<feature type="non-terminal residue" evidence="2">
    <location>
        <position position="1"/>
    </location>
</feature>